<comment type="caution">
    <text evidence="2">The sequence shown here is derived from an EMBL/GenBank/DDBJ whole genome shotgun (WGS) entry which is preliminary data.</text>
</comment>
<evidence type="ECO:0000259" key="1">
    <source>
        <dbReference type="PROSITE" id="PS51819"/>
    </source>
</evidence>
<dbReference type="AlphaFoldDB" id="A0A2B7YS85"/>
<reference evidence="2 3" key="1">
    <citation type="submission" date="2017-10" db="EMBL/GenBank/DDBJ databases">
        <title>Comparative genomics in systemic dimorphic fungi from Ajellomycetaceae.</title>
        <authorList>
            <person name="Munoz J.F."/>
            <person name="Mcewen J.G."/>
            <person name="Clay O.K."/>
            <person name="Cuomo C.A."/>
        </authorList>
    </citation>
    <scope>NUCLEOTIDE SEQUENCE [LARGE SCALE GENOMIC DNA]</scope>
    <source>
        <strain evidence="2 3">UAMH7299</strain>
    </source>
</reference>
<dbReference type="EMBL" id="PDNA01000019">
    <property type="protein sequence ID" value="PGH23853.1"/>
    <property type="molecule type" value="Genomic_DNA"/>
</dbReference>
<accession>A0A2B7YS85</accession>
<dbReference type="Pfam" id="PF00903">
    <property type="entry name" value="Glyoxalase"/>
    <property type="match status" value="1"/>
</dbReference>
<gene>
    <name evidence="2" type="ORF">AJ80_02101</name>
</gene>
<dbReference type="InterPro" id="IPR029068">
    <property type="entry name" value="Glyas_Bleomycin-R_OHBP_Dase"/>
</dbReference>
<dbReference type="SUPFAM" id="SSF54593">
    <property type="entry name" value="Glyoxalase/Bleomycin resistance protein/Dihydroxybiphenyl dioxygenase"/>
    <property type="match status" value="1"/>
</dbReference>
<dbReference type="Proteomes" id="UP000224634">
    <property type="component" value="Unassembled WGS sequence"/>
</dbReference>
<keyword evidence="3" id="KW-1185">Reference proteome</keyword>
<dbReference type="InterPro" id="IPR004360">
    <property type="entry name" value="Glyas_Fos-R_dOase_dom"/>
</dbReference>
<dbReference type="OrthoDB" id="4181370at2759"/>
<organism evidence="2 3">
    <name type="scientific">Polytolypa hystricis (strain UAMH7299)</name>
    <dbReference type="NCBI Taxonomy" id="1447883"/>
    <lineage>
        <taxon>Eukaryota</taxon>
        <taxon>Fungi</taxon>
        <taxon>Dikarya</taxon>
        <taxon>Ascomycota</taxon>
        <taxon>Pezizomycotina</taxon>
        <taxon>Eurotiomycetes</taxon>
        <taxon>Eurotiomycetidae</taxon>
        <taxon>Onygenales</taxon>
        <taxon>Onygenales incertae sedis</taxon>
        <taxon>Polytolypa</taxon>
    </lineage>
</organism>
<dbReference type="InterPro" id="IPR037523">
    <property type="entry name" value="VOC_core"/>
</dbReference>
<proteinExistence type="predicted"/>
<dbReference type="PANTHER" id="PTHR36503:SF2">
    <property type="entry name" value="BLR2408 PROTEIN"/>
    <property type="match status" value="1"/>
</dbReference>
<protein>
    <recommendedName>
        <fullName evidence="1">VOC domain-containing protein</fullName>
    </recommendedName>
</protein>
<sequence length="154" mass="16994">MAPKLIFVNLPVADLPASITFYETMGFTKSAFFSDPTAACMILKDSDQPTIHAMLMTASKFREWTPAGRSITDAKNSAQVILSLSAESREEVEMTLEKARGAGGKVFEPLKKYEEGMYWRSYADLDGHVWESVWVDSKILKAAEQGQSCSGGEN</sequence>
<evidence type="ECO:0000313" key="2">
    <source>
        <dbReference type="EMBL" id="PGH23853.1"/>
    </source>
</evidence>
<dbReference type="PANTHER" id="PTHR36503">
    <property type="entry name" value="BLR2520 PROTEIN"/>
    <property type="match status" value="1"/>
</dbReference>
<dbReference type="Gene3D" id="3.10.180.10">
    <property type="entry name" value="2,3-Dihydroxybiphenyl 1,2-Dioxygenase, domain 1"/>
    <property type="match status" value="1"/>
</dbReference>
<dbReference type="PROSITE" id="PS51819">
    <property type="entry name" value="VOC"/>
    <property type="match status" value="1"/>
</dbReference>
<feature type="domain" description="VOC" evidence="1">
    <location>
        <begin position="4"/>
        <end position="135"/>
    </location>
</feature>
<evidence type="ECO:0000313" key="3">
    <source>
        <dbReference type="Proteomes" id="UP000224634"/>
    </source>
</evidence>
<name>A0A2B7YS85_POLH7</name>